<keyword evidence="3" id="KW-1185">Reference proteome</keyword>
<keyword evidence="1" id="KW-0472">Membrane</keyword>
<dbReference type="EMBL" id="JADOER010000009">
    <property type="protein sequence ID" value="MBT9312709.1"/>
    <property type="molecule type" value="Genomic_DNA"/>
</dbReference>
<keyword evidence="1" id="KW-1133">Transmembrane helix</keyword>
<proteinExistence type="predicted"/>
<evidence type="ECO:0000313" key="2">
    <source>
        <dbReference type="EMBL" id="MBT9312709.1"/>
    </source>
</evidence>
<name>A0ABS5Y4E2_9CYAN</name>
<protein>
    <recommendedName>
        <fullName evidence="4">Photosystem I assembly protein Ycf4</fullName>
    </recommendedName>
</protein>
<keyword evidence="1" id="KW-0812">Transmembrane</keyword>
<feature type="transmembrane region" description="Helical" evidence="1">
    <location>
        <begin position="52"/>
        <end position="73"/>
    </location>
</feature>
<dbReference type="RefSeq" id="WP_215618600.1">
    <property type="nucleotide sequence ID" value="NZ_JADOER010000009.1"/>
</dbReference>
<gene>
    <name evidence="2" type="ORF">IXB28_10865</name>
</gene>
<accession>A0ABS5Y4E2</accession>
<reference evidence="2 3" key="1">
    <citation type="journal article" date="2021" name="Mar. Drugs">
        <title>Genome Reduction and Secondary Metabolism of the Marine Sponge-Associated Cyanobacterium Leptothoe.</title>
        <authorList>
            <person name="Konstantinou D."/>
            <person name="Popin R.V."/>
            <person name="Fewer D.P."/>
            <person name="Sivonen K."/>
            <person name="Gkelis S."/>
        </authorList>
    </citation>
    <scope>NUCLEOTIDE SEQUENCE [LARGE SCALE GENOMIC DNA]</scope>
    <source>
        <strain evidence="2 3">TAU-MAC 1615</strain>
    </source>
</reference>
<comment type="caution">
    <text evidence="2">The sequence shown here is derived from an EMBL/GenBank/DDBJ whole genome shotgun (WGS) entry which is preliminary data.</text>
</comment>
<feature type="transmembrane region" description="Helical" evidence="1">
    <location>
        <begin position="12"/>
        <end position="32"/>
    </location>
</feature>
<organism evidence="2 3">
    <name type="scientific">Leptothoe kymatousa TAU-MAC 1615</name>
    <dbReference type="NCBI Taxonomy" id="2364775"/>
    <lineage>
        <taxon>Bacteria</taxon>
        <taxon>Bacillati</taxon>
        <taxon>Cyanobacteriota</taxon>
        <taxon>Cyanophyceae</taxon>
        <taxon>Nodosilineales</taxon>
        <taxon>Cymatolegaceae</taxon>
        <taxon>Leptothoe</taxon>
        <taxon>Leptothoe kymatousa</taxon>
    </lineage>
</organism>
<evidence type="ECO:0000256" key="1">
    <source>
        <dbReference type="SAM" id="Phobius"/>
    </source>
</evidence>
<dbReference type="Proteomes" id="UP001196661">
    <property type="component" value="Unassembled WGS sequence"/>
</dbReference>
<evidence type="ECO:0008006" key="4">
    <source>
        <dbReference type="Google" id="ProtNLM"/>
    </source>
</evidence>
<sequence>MKERLMNWLNTALTINLFFVLFSFGWFVVAVAGRAAQVNLGFDLWYSLWDPLFMPSISILMGGAIFSGIASWVSRRFFAS</sequence>
<evidence type="ECO:0000313" key="3">
    <source>
        <dbReference type="Proteomes" id="UP001196661"/>
    </source>
</evidence>